<feature type="compositionally biased region" description="Low complexity" evidence="1">
    <location>
        <begin position="19"/>
        <end position="31"/>
    </location>
</feature>
<evidence type="ECO:0000313" key="2">
    <source>
        <dbReference type="EMBL" id="TQM81075.1"/>
    </source>
</evidence>
<feature type="region of interest" description="Disordered" evidence="1">
    <location>
        <begin position="92"/>
        <end position="112"/>
    </location>
</feature>
<keyword evidence="3" id="KW-1185">Reference proteome</keyword>
<protein>
    <submittedName>
        <fullName evidence="2">Uncharacterized protein</fullName>
    </submittedName>
</protein>
<reference evidence="2 3" key="1">
    <citation type="submission" date="2019-06" db="EMBL/GenBank/DDBJ databases">
        <title>Sequencing the genomes of 1000 actinobacteria strains.</title>
        <authorList>
            <person name="Klenk H.-P."/>
        </authorList>
    </citation>
    <scope>NUCLEOTIDE SEQUENCE [LARGE SCALE GENOMIC DNA]</scope>
    <source>
        <strain evidence="2 3">DSM 45456</strain>
    </source>
</reference>
<dbReference type="AlphaFoldDB" id="A0A543JDZ5"/>
<organism evidence="2 3">
    <name type="scientific">Saccharothrix saharensis</name>
    <dbReference type="NCBI Taxonomy" id="571190"/>
    <lineage>
        <taxon>Bacteria</taxon>
        <taxon>Bacillati</taxon>
        <taxon>Actinomycetota</taxon>
        <taxon>Actinomycetes</taxon>
        <taxon>Pseudonocardiales</taxon>
        <taxon>Pseudonocardiaceae</taxon>
        <taxon>Saccharothrix</taxon>
    </lineage>
</organism>
<accession>A0A543JDZ5</accession>
<proteinExistence type="predicted"/>
<sequence>MGAGHAPRRTCAAGPRARTCSSSVGSSTGGTAAYQAHGRPGLALLITGWPGFAALAAITAQKSSGTPTPVPPVTATAPNCGNVTVPAATDTVNARTSSGTSNTTAAGNVSPP</sequence>
<comment type="caution">
    <text evidence="2">The sequence shown here is derived from an EMBL/GenBank/DDBJ whole genome shotgun (WGS) entry which is preliminary data.</text>
</comment>
<feature type="compositionally biased region" description="Low complexity" evidence="1">
    <location>
        <begin position="93"/>
        <end position="112"/>
    </location>
</feature>
<gene>
    <name evidence="2" type="ORF">FHX81_3436</name>
</gene>
<dbReference type="Proteomes" id="UP000316628">
    <property type="component" value="Unassembled WGS sequence"/>
</dbReference>
<feature type="region of interest" description="Disordered" evidence="1">
    <location>
        <begin position="1"/>
        <end position="32"/>
    </location>
</feature>
<name>A0A543JDZ5_9PSEU</name>
<evidence type="ECO:0000313" key="3">
    <source>
        <dbReference type="Proteomes" id="UP000316628"/>
    </source>
</evidence>
<dbReference type="EMBL" id="VFPP01000001">
    <property type="protein sequence ID" value="TQM81075.1"/>
    <property type="molecule type" value="Genomic_DNA"/>
</dbReference>
<evidence type="ECO:0000256" key="1">
    <source>
        <dbReference type="SAM" id="MobiDB-lite"/>
    </source>
</evidence>